<evidence type="ECO:0000313" key="1">
    <source>
        <dbReference type="EMBL" id="KAF6806682.1"/>
    </source>
</evidence>
<keyword evidence="1" id="KW-0456">Lyase</keyword>
<keyword evidence="2" id="KW-1185">Reference proteome</keyword>
<dbReference type="GO" id="GO:0016829">
    <property type="term" value="F:lyase activity"/>
    <property type="evidence" value="ECO:0007669"/>
    <property type="project" value="UniProtKB-KW"/>
</dbReference>
<dbReference type="Gene3D" id="3.20.10.10">
    <property type="entry name" value="D-amino Acid Aminotransferase, subunit A, domain 2"/>
    <property type="match status" value="1"/>
</dbReference>
<name>A0A8H6J564_9PEZI</name>
<comment type="caution">
    <text evidence="1">The sequence shown here is derived from an EMBL/GenBank/DDBJ whole genome shotgun (WGS) entry which is preliminary data.</text>
</comment>
<protein>
    <submittedName>
        <fullName evidence="1">Aminodeoxychorismate lyase</fullName>
    </submittedName>
</protein>
<reference evidence="1 2" key="1">
    <citation type="journal article" date="2020" name="Phytopathology">
        <title>Genome Sequence Resources of Colletotrichum truncatum, C. plurivorum, C. musicola, and C. sojae: Four Species Pathogenic to Soybean (Glycine max).</title>
        <authorList>
            <person name="Rogerio F."/>
            <person name="Boufleur T.R."/>
            <person name="Ciampi-Guillardi M."/>
            <person name="Sukno S.A."/>
            <person name="Thon M.R."/>
            <person name="Massola Junior N.S."/>
            <person name="Baroncelli R."/>
        </authorList>
    </citation>
    <scope>NUCLEOTIDE SEQUENCE [LARGE SCALE GENOMIC DNA]</scope>
    <source>
        <strain evidence="1 2">LFN0009</strain>
    </source>
</reference>
<proteinExistence type="predicted"/>
<sequence>MASNDDVEAVTSNPNFEIITTLAYSFGLPVNEASLPVPHCYLLQHGIDRLRAAALDLSWTAVVQELGSSHRLRSLSSEIDTHMTSAYGEASQDPNKGFIVRLAFNKDGVLSIMSGPRPSSKDPLYPTSLPNEPPASAVMPVYLDPAPTTPSLLTKHKTTYRDPYNAAWERAGLDDTTSLAECDVLLQNEDGHVMGAVFRTVYFYRKGGFVTPSEETGCKIGVSRRWALENAGVEEALISAADVVEGGVVWLSSAVGGFIRGRVTMGKKTSAM</sequence>
<dbReference type="InterPro" id="IPR036038">
    <property type="entry name" value="Aminotransferase-like"/>
</dbReference>
<dbReference type="EMBL" id="WIGN01000153">
    <property type="protein sequence ID" value="KAF6806682.1"/>
    <property type="molecule type" value="Genomic_DNA"/>
</dbReference>
<accession>A0A8H6J564</accession>
<dbReference type="AlphaFoldDB" id="A0A8H6J564"/>
<dbReference type="InterPro" id="IPR043132">
    <property type="entry name" value="BCAT-like_C"/>
</dbReference>
<dbReference type="Proteomes" id="UP000652219">
    <property type="component" value="Unassembled WGS sequence"/>
</dbReference>
<gene>
    <name evidence="1" type="ORF">CSOJ01_08666</name>
</gene>
<dbReference type="SUPFAM" id="SSF56752">
    <property type="entry name" value="D-aminoacid aminotransferase-like PLP-dependent enzymes"/>
    <property type="match status" value="1"/>
</dbReference>
<dbReference type="Pfam" id="PF01063">
    <property type="entry name" value="Aminotran_4"/>
    <property type="match status" value="1"/>
</dbReference>
<evidence type="ECO:0000313" key="2">
    <source>
        <dbReference type="Proteomes" id="UP000652219"/>
    </source>
</evidence>
<dbReference type="InterPro" id="IPR001544">
    <property type="entry name" value="Aminotrans_IV"/>
</dbReference>
<organism evidence="1 2">
    <name type="scientific">Colletotrichum sojae</name>
    <dbReference type="NCBI Taxonomy" id="2175907"/>
    <lineage>
        <taxon>Eukaryota</taxon>
        <taxon>Fungi</taxon>
        <taxon>Dikarya</taxon>
        <taxon>Ascomycota</taxon>
        <taxon>Pezizomycotina</taxon>
        <taxon>Sordariomycetes</taxon>
        <taxon>Hypocreomycetidae</taxon>
        <taxon>Glomerellales</taxon>
        <taxon>Glomerellaceae</taxon>
        <taxon>Colletotrichum</taxon>
        <taxon>Colletotrichum orchidearum species complex</taxon>
    </lineage>
</organism>